<organism evidence="3 4">
    <name type="scientific">Ruminococcus flavefaciens</name>
    <dbReference type="NCBI Taxonomy" id="1265"/>
    <lineage>
        <taxon>Bacteria</taxon>
        <taxon>Bacillati</taxon>
        <taxon>Bacillota</taxon>
        <taxon>Clostridia</taxon>
        <taxon>Eubacteriales</taxon>
        <taxon>Oscillospiraceae</taxon>
        <taxon>Ruminococcus</taxon>
    </lineage>
</organism>
<dbReference type="OrthoDB" id="9803752at2"/>
<dbReference type="AlphaFoldDB" id="A0A1H6IW23"/>
<dbReference type="InterPro" id="IPR018247">
    <property type="entry name" value="EF_Hand_1_Ca_BS"/>
</dbReference>
<dbReference type="Proteomes" id="UP000183190">
    <property type="component" value="Unassembled WGS sequence"/>
</dbReference>
<dbReference type="SUPFAM" id="SSF63446">
    <property type="entry name" value="Type I dockerin domain"/>
    <property type="match status" value="1"/>
</dbReference>
<dbReference type="GO" id="GO:0000272">
    <property type="term" value="P:polysaccharide catabolic process"/>
    <property type="evidence" value="ECO:0007669"/>
    <property type="project" value="InterPro"/>
</dbReference>
<evidence type="ECO:0000259" key="2">
    <source>
        <dbReference type="PROSITE" id="PS51766"/>
    </source>
</evidence>
<dbReference type="PROSITE" id="PS51766">
    <property type="entry name" value="DOCKERIN"/>
    <property type="match status" value="1"/>
</dbReference>
<dbReference type="InterPro" id="IPR014867">
    <property type="entry name" value="Spore_coat_CotH_CotH2/3/7"/>
</dbReference>
<protein>
    <submittedName>
        <fullName evidence="3">CotH protein</fullName>
    </submittedName>
</protein>
<dbReference type="InterPro" id="IPR002105">
    <property type="entry name" value="Dockerin_1_rpt"/>
</dbReference>
<evidence type="ECO:0000256" key="1">
    <source>
        <dbReference type="SAM" id="SignalP"/>
    </source>
</evidence>
<dbReference type="InterPro" id="IPR016134">
    <property type="entry name" value="Dockerin_dom"/>
</dbReference>
<dbReference type="Gene3D" id="1.10.1330.10">
    <property type="entry name" value="Dockerin domain"/>
    <property type="match status" value="1"/>
</dbReference>
<keyword evidence="1" id="KW-0732">Signal</keyword>
<dbReference type="Pfam" id="PF00404">
    <property type="entry name" value="Dockerin_1"/>
    <property type="match status" value="1"/>
</dbReference>
<evidence type="ECO:0000313" key="3">
    <source>
        <dbReference type="EMBL" id="SEH52359.1"/>
    </source>
</evidence>
<proteinExistence type="predicted"/>
<dbReference type="EMBL" id="FNWV01000003">
    <property type="protein sequence ID" value="SEH52359.1"/>
    <property type="molecule type" value="Genomic_DNA"/>
</dbReference>
<feature type="domain" description="Dockerin" evidence="2">
    <location>
        <begin position="624"/>
        <end position="688"/>
    </location>
</feature>
<feature type="chain" id="PRO_5010263758" evidence="1">
    <location>
        <begin position="30"/>
        <end position="688"/>
    </location>
</feature>
<reference evidence="3 4" key="1">
    <citation type="submission" date="2016-10" db="EMBL/GenBank/DDBJ databases">
        <authorList>
            <person name="de Groot N.N."/>
        </authorList>
    </citation>
    <scope>NUCLEOTIDE SEQUENCE [LARGE SCALE GENOMIC DNA]</scope>
    <source>
        <strain evidence="3 4">YAD2003</strain>
    </source>
</reference>
<dbReference type="RefSeq" id="WP_074715432.1">
    <property type="nucleotide sequence ID" value="NZ_FNWV01000003.1"/>
</dbReference>
<dbReference type="Pfam" id="PF08757">
    <property type="entry name" value="CotH"/>
    <property type="match status" value="1"/>
</dbReference>
<feature type="signal peptide" evidence="1">
    <location>
        <begin position="1"/>
        <end position="29"/>
    </location>
</feature>
<dbReference type="InterPro" id="IPR036439">
    <property type="entry name" value="Dockerin_dom_sf"/>
</dbReference>
<sequence>MYFKTITRAFASVITAAVCLGTGAMSAFAAGDLSFSRDLDAIGINEGVTAADEEEKEFKFKDIPVSSFAFSNFAAQTDSELERVNWSFSQWEDCHYIFLPATADRKKLHIDYVCDEGEVFLDGEKIVSGEDTDILSKKDEFKVTTAKDTDCGILKILQSDHGSIFIQSEGNSFNDLYNNRWLSLTAHSLMLDAEGNVVYDGEIEKVSAHGNSSWDYSKKKPYNIKLPEKADLFGMGKAKKWVLLSNYLDHSMLRNKLTEEMCKAVGMEYTMDSVFVDLYTDNQYAGTYQLCEKVQIQKKRVNITDLEEETEKLNEKKLKEYPRMTVGAADTLEYMENSYKYYDIPNVPEDITGGYLLQLIQWNRYGGKADSGFVTSRGQAVSVEGPEYASKAQVEYIRGFVQDMEDAIYSDMGYNSKGKHYTDYVDLDSLVRAYLVQEISENIDATYNSFYFWKDSDLKGDGKLHFSPAWDFDLSYGNFITSRTNSDGNTGWSSSFNNLFAAYFPIHGSPLTTPDSGRPAEGMSWLGRLFKNKDFHYRVADIYFKDFEPFLKKLTGGNSPYLTEMAEELSKSAEMNNMLWHTYGGRQYLIFGTSSGATYLESADMVRQFIEKRTNWLSSLWKNDRSKMGDVNYDGEVNVADLLTLQKWLHGSGKTVYLENADENGDGVVDVFDMCRLRAEILGSQEKK</sequence>
<dbReference type="GO" id="GO:0004553">
    <property type="term" value="F:hydrolase activity, hydrolyzing O-glycosyl compounds"/>
    <property type="evidence" value="ECO:0007669"/>
    <property type="project" value="InterPro"/>
</dbReference>
<dbReference type="CDD" id="cd14256">
    <property type="entry name" value="Dockerin_I"/>
    <property type="match status" value="1"/>
</dbReference>
<gene>
    <name evidence="3" type="ORF">SAMN02910265_01237</name>
</gene>
<name>A0A1H6IW23_RUMFL</name>
<evidence type="ECO:0000313" key="4">
    <source>
        <dbReference type="Proteomes" id="UP000183190"/>
    </source>
</evidence>
<accession>A0A1H6IW23</accession>
<dbReference type="PROSITE" id="PS00018">
    <property type="entry name" value="EF_HAND_1"/>
    <property type="match status" value="1"/>
</dbReference>